<accession>A0AAV6N8N4</accession>
<comment type="caution">
    <text evidence="3">The sequence shown here is derived from an EMBL/GenBank/DDBJ whole genome shotgun (WGS) entry which is preliminary data.</text>
</comment>
<feature type="non-terminal residue" evidence="3">
    <location>
        <position position="1"/>
    </location>
</feature>
<gene>
    <name evidence="3" type="ORF">SDJN03_12463</name>
</gene>
<dbReference type="Pfam" id="PF00076">
    <property type="entry name" value="RRM_1"/>
    <property type="match status" value="1"/>
</dbReference>
<keyword evidence="4" id="KW-1185">Reference proteome</keyword>
<dbReference type="CDD" id="cd00590">
    <property type="entry name" value="RRM_SF"/>
    <property type="match status" value="1"/>
</dbReference>
<dbReference type="EMBL" id="JAGKQH010000008">
    <property type="protein sequence ID" value="KAG6592987.1"/>
    <property type="molecule type" value="Genomic_DNA"/>
</dbReference>
<evidence type="ECO:0000313" key="4">
    <source>
        <dbReference type="Proteomes" id="UP000685013"/>
    </source>
</evidence>
<keyword evidence="1" id="KW-0694">RNA-binding</keyword>
<proteinExistence type="predicted"/>
<evidence type="ECO:0000313" key="3">
    <source>
        <dbReference type="EMBL" id="KAG6592987.1"/>
    </source>
</evidence>
<dbReference type="Proteomes" id="UP000685013">
    <property type="component" value="Chromosome 8"/>
</dbReference>
<protein>
    <recommendedName>
        <fullName evidence="2">RRM domain-containing protein</fullName>
    </recommendedName>
</protein>
<dbReference type="AlphaFoldDB" id="A0AAV6N8N4"/>
<organism evidence="3 4">
    <name type="scientific">Cucurbita argyrosperma subsp. sororia</name>
    <dbReference type="NCBI Taxonomy" id="37648"/>
    <lineage>
        <taxon>Eukaryota</taxon>
        <taxon>Viridiplantae</taxon>
        <taxon>Streptophyta</taxon>
        <taxon>Embryophyta</taxon>
        <taxon>Tracheophyta</taxon>
        <taxon>Spermatophyta</taxon>
        <taxon>Magnoliopsida</taxon>
        <taxon>eudicotyledons</taxon>
        <taxon>Gunneridae</taxon>
        <taxon>Pentapetalae</taxon>
        <taxon>rosids</taxon>
        <taxon>fabids</taxon>
        <taxon>Cucurbitales</taxon>
        <taxon>Cucurbitaceae</taxon>
        <taxon>Cucurbiteae</taxon>
        <taxon>Cucurbita</taxon>
    </lineage>
</organism>
<dbReference type="SMART" id="SM00360">
    <property type="entry name" value="RRM"/>
    <property type="match status" value="1"/>
</dbReference>
<dbReference type="PROSITE" id="PS50102">
    <property type="entry name" value="RRM"/>
    <property type="match status" value="1"/>
</dbReference>
<sequence length="257" mass="28809">MLNSIGGDPTTSTFFHQIHLHFSTLRSSVVCSTATGSCPALTVAHFVPPLRTSSLSSHMGSATDEQYAKFEEKVKRTVYVDNLSPQVTEPVLRTALDQFGTVVSVHFIPNFTEPINSSQCALVEMKDSKEANSVISVIAQFPFMMSGMPRPVRAYPAEVEMFDDRPIKPGRKISFVWLGKDDPDFEVAKKMKCLTQRHVAEAAFLLKQQLVEEEKLAKQQQDALKANYKKYEIVEGVMTDGTARRLARRYNMRVADD</sequence>
<dbReference type="PANTHER" id="PTHR36309">
    <property type="entry name" value="RNA-BINDING (RRM/RBD/RNP MOTIFS) FAMILY PROTEIN"/>
    <property type="match status" value="1"/>
</dbReference>
<reference evidence="3 4" key="1">
    <citation type="journal article" date="2021" name="Hortic Res">
        <title>The domestication of Cucurbita argyrosperma as revealed by the genome of its wild relative.</title>
        <authorList>
            <person name="Barrera-Redondo J."/>
            <person name="Sanchez-de la Vega G."/>
            <person name="Aguirre-Liguori J.A."/>
            <person name="Castellanos-Morales G."/>
            <person name="Gutierrez-Guerrero Y.T."/>
            <person name="Aguirre-Dugua X."/>
            <person name="Aguirre-Planter E."/>
            <person name="Tenaillon M.I."/>
            <person name="Lira-Saade R."/>
            <person name="Eguiarte L.E."/>
        </authorList>
    </citation>
    <scope>NUCLEOTIDE SEQUENCE [LARGE SCALE GENOMIC DNA]</scope>
    <source>
        <strain evidence="3">JBR-2021</strain>
    </source>
</reference>
<evidence type="ECO:0000256" key="1">
    <source>
        <dbReference type="PROSITE-ProRule" id="PRU00176"/>
    </source>
</evidence>
<feature type="domain" description="RRM" evidence="2">
    <location>
        <begin position="76"/>
        <end position="159"/>
    </location>
</feature>
<dbReference type="PANTHER" id="PTHR36309:SF1">
    <property type="entry name" value="RNA-BINDING (RRM_RBD_RNP MOTIFS) FAMILY PROTEIN"/>
    <property type="match status" value="1"/>
</dbReference>
<evidence type="ECO:0000259" key="2">
    <source>
        <dbReference type="PROSITE" id="PS50102"/>
    </source>
</evidence>
<name>A0AAV6N8N4_9ROSI</name>
<dbReference type="InterPro" id="IPR053316">
    <property type="entry name" value="Epigenetic_reg_gene_expr"/>
</dbReference>
<dbReference type="GO" id="GO:0003723">
    <property type="term" value="F:RNA binding"/>
    <property type="evidence" value="ECO:0007669"/>
    <property type="project" value="UniProtKB-UniRule"/>
</dbReference>
<dbReference type="InterPro" id="IPR000504">
    <property type="entry name" value="RRM_dom"/>
</dbReference>